<dbReference type="Gene3D" id="2.40.50.140">
    <property type="entry name" value="Nucleic acid-binding proteins"/>
    <property type="match status" value="1"/>
</dbReference>
<evidence type="ECO:0000313" key="4">
    <source>
        <dbReference type="Proteomes" id="UP000629287"/>
    </source>
</evidence>
<dbReference type="InterPro" id="IPR012340">
    <property type="entry name" value="NA-bd_OB-fold"/>
</dbReference>
<dbReference type="EMBL" id="JADBGF010000001">
    <property type="protein sequence ID" value="MBE1594541.1"/>
    <property type="molecule type" value="Genomic_DNA"/>
</dbReference>
<sequence length="93" mass="9458">MGAADLVDADVHGPGASDQRNEKPRQQTTLDNLKEGRTYSLIASLGHQAPAGGSAALGGYVNSVVRGPVTKLVPFGIFVGLDAGTAGLVHCSE</sequence>
<keyword evidence="4" id="KW-1185">Reference proteome</keyword>
<dbReference type="RefSeq" id="WP_046919395.1">
    <property type="nucleotide sequence ID" value="NZ_JADBGF010000001.1"/>
</dbReference>
<feature type="region of interest" description="Disordered" evidence="1">
    <location>
        <begin position="1"/>
        <end position="27"/>
    </location>
</feature>
<dbReference type="GO" id="GO:0003676">
    <property type="term" value="F:nucleic acid binding"/>
    <property type="evidence" value="ECO:0007669"/>
    <property type="project" value="InterPro"/>
</dbReference>
<accession>A0A8I0P1F3</accession>
<feature type="domain" description="S1 motif" evidence="2">
    <location>
        <begin position="62"/>
        <end position="93"/>
    </location>
</feature>
<reference evidence="3 4" key="1">
    <citation type="submission" date="2020-10" db="EMBL/GenBank/DDBJ databases">
        <title>Sequencing the genomes of 1000 actinobacteria strains.</title>
        <authorList>
            <person name="Klenk H.-P."/>
        </authorList>
    </citation>
    <scope>NUCLEOTIDE SEQUENCE [LARGE SCALE GENOMIC DNA]</scope>
    <source>
        <strain evidence="3 4">DSM 41803</strain>
    </source>
</reference>
<name>A0A8I0P1F3_9ACTN</name>
<dbReference type="Proteomes" id="UP000629287">
    <property type="component" value="Unassembled WGS sequence"/>
</dbReference>
<dbReference type="GeneID" id="86833942"/>
<dbReference type="InterPro" id="IPR003029">
    <property type="entry name" value="S1_domain"/>
</dbReference>
<evidence type="ECO:0000259" key="2">
    <source>
        <dbReference type="PROSITE" id="PS50126"/>
    </source>
</evidence>
<dbReference type="AlphaFoldDB" id="A0A8I0P1F3"/>
<dbReference type="SUPFAM" id="SSF50249">
    <property type="entry name" value="Nucleic acid-binding proteins"/>
    <property type="match status" value="1"/>
</dbReference>
<gene>
    <name evidence="3" type="ORF">H4687_000670</name>
</gene>
<evidence type="ECO:0000256" key="1">
    <source>
        <dbReference type="SAM" id="MobiDB-lite"/>
    </source>
</evidence>
<comment type="caution">
    <text evidence="3">The sequence shown here is derived from an EMBL/GenBank/DDBJ whole genome shotgun (WGS) entry which is preliminary data.</text>
</comment>
<organism evidence="3 4">
    <name type="scientific">Streptomyces stelliscabiei</name>
    <dbReference type="NCBI Taxonomy" id="146820"/>
    <lineage>
        <taxon>Bacteria</taxon>
        <taxon>Bacillati</taxon>
        <taxon>Actinomycetota</taxon>
        <taxon>Actinomycetes</taxon>
        <taxon>Kitasatosporales</taxon>
        <taxon>Streptomycetaceae</taxon>
        <taxon>Streptomyces</taxon>
    </lineage>
</organism>
<protein>
    <submittedName>
        <fullName evidence="3">Polyribonucleotide nucleotidyltransferase</fullName>
    </submittedName>
</protein>
<dbReference type="Pfam" id="PF00575">
    <property type="entry name" value="S1"/>
    <property type="match status" value="1"/>
</dbReference>
<dbReference type="PROSITE" id="PS50126">
    <property type="entry name" value="S1"/>
    <property type="match status" value="1"/>
</dbReference>
<dbReference type="GO" id="GO:0016740">
    <property type="term" value="F:transferase activity"/>
    <property type="evidence" value="ECO:0007669"/>
    <property type="project" value="UniProtKB-KW"/>
</dbReference>
<evidence type="ECO:0000313" key="3">
    <source>
        <dbReference type="EMBL" id="MBE1594541.1"/>
    </source>
</evidence>
<dbReference type="OrthoDB" id="286090at2"/>
<proteinExistence type="predicted"/>
<keyword evidence="3" id="KW-0808">Transferase</keyword>